<proteinExistence type="predicted"/>
<feature type="compositionally biased region" description="Basic and acidic residues" evidence="1">
    <location>
        <begin position="80"/>
        <end position="94"/>
    </location>
</feature>
<gene>
    <name evidence="2" type="ORF">DSAG12_00729</name>
</gene>
<dbReference type="KEGG" id="psyt:DSAG12_00729"/>
<dbReference type="AlphaFoldDB" id="A0A5B9D6X8"/>
<feature type="region of interest" description="Disordered" evidence="1">
    <location>
        <begin position="80"/>
        <end position="108"/>
    </location>
</feature>
<evidence type="ECO:0000313" key="2">
    <source>
        <dbReference type="EMBL" id="QEE14908.1"/>
    </source>
</evidence>
<organism evidence="2 3">
    <name type="scientific">Promethearchaeum syntrophicum</name>
    <dbReference type="NCBI Taxonomy" id="2594042"/>
    <lineage>
        <taxon>Archaea</taxon>
        <taxon>Promethearchaeati</taxon>
        <taxon>Promethearchaeota</taxon>
        <taxon>Promethearchaeia</taxon>
        <taxon>Promethearchaeales</taxon>
        <taxon>Promethearchaeaceae</taxon>
        <taxon>Promethearchaeum</taxon>
    </lineage>
</organism>
<feature type="region of interest" description="Disordered" evidence="1">
    <location>
        <begin position="1"/>
        <end position="20"/>
    </location>
</feature>
<reference evidence="2 3" key="2">
    <citation type="journal article" date="2024" name="Int. J. Syst. Evol. Microbiol.">
        <title>Promethearchaeum syntrophicum gen. nov., sp. nov., an anaerobic, obligately syntrophic archaeon, the first isolate of the lineage 'Asgard' archaea, and proposal of the new archaeal phylum Promethearchaeota phyl. nov. and kingdom Promethearchaeati regn. nov.</title>
        <authorList>
            <person name="Imachi H."/>
            <person name="Nobu M.K."/>
            <person name="Kato S."/>
            <person name="Takaki Y."/>
            <person name="Miyazaki M."/>
            <person name="Miyata M."/>
            <person name="Ogawara M."/>
            <person name="Saito Y."/>
            <person name="Sakai S."/>
            <person name="Tahara Y.O."/>
            <person name="Takano Y."/>
            <person name="Tasumi E."/>
            <person name="Uematsu K."/>
            <person name="Yoshimura T."/>
            <person name="Itoh T."/>
            <person name="Ohkuma M."/>
            <person name="Takai K."/>
        </authorList>
    </citation>
    <scope>NUCLEOTIDE SEQUENCE [LARGE SCALE GENOMIC DNA]</scope>
    <source>
        <strain evidence="2 3">MK-D1</strain>
    </source>
</reference>
<sequence>MPSKNPKHKKKITQTKPMGLKSSKETCYVSGCTLQATHHIAQSNLEGYLPKLTWKLDQTKKKTRKVGLCKKHNKEYKKLKDKDEKYSRFKEFNPKRPPKREKSHNYME</sequence>
<feature type="compositionally biased region" description="Basic residues" evidence="1">
    <location>
        <begin position="1"/>
        <end position="13"/>
    </location>
</feature>
<evidence type="ECO:0000313" key="3">
    <source>
        <dbReference type="Proteomes" id="UP000321408"/>
    </source>
</evidence>
<dbReference type="RefSeq" id="WP_147661842.1">
    <property type="nucleotide sequence ID" value="NZ_CP042905.2"/>
</dbReference>
<dbReference type="EMBL" id="CP042905">
    <property type="protein sequence ID" value="QEE14908.1"/>
    <property type="molecule type" value="Genomic_DNA"/>
</dbReference>
<protein>
    <submittedName>
        <fullName evidence="2">Uncharacterized protein</fullName>
    </submittedName>
</protein>
<dbReference type="Proteomes" id="UP000321408">
    <property type="component" value="Chromosome"/>
</dbReference>
<accession>A0A5B9D6X8</accession>
<keyword evidence="3" id="KW-1185">Reference proteome</keyword>
<evidence type="ECO:0000256" key="1">
    <source>
        <dbReference type="SAM" id="MobiDB-lite"/>
    </source>
</evidence>
<name>A0A5B9D6X8_9ARCH</name>
<dbReference type="GeneID" id="41328731"/>
<reference evidence="2 3" key="1">
    <citation type="journal article" date="2020" name="Nature">
        <title>Isolation of an archaeon at the prokaryote-eukaryote interface.</title>
        <authorList>
            <person name="Imachi H."/>
            <person name="Nobu M.K."/>
            <person name="Nakahara N."/>
            <person name="Morono Y."/>
            <person name="Ogawara M."/>
            <person name="Takaki Y."/>
            <person name="Takano Y."/>
            <person name="Uematsu K."/>
            <person name="Ikuta T."/>
            <person name="Ito M."/>
            <person name="Matsui Y."/>
            <person name="Miyazaki M."/>
            <person name="Murata K."/>
            <person name="Saito Y."/>
            <person name="Sakai S."/>
            <person name="Song C."/>
            <person name="Tasumi E."/>
            <person name="Yamanaka Y."/>
            <person name="Yamaguchi T."/>
            <person name="Kamagata Y."/>
            <person name="Tamaki H."/>
            <person name="Takai K."/>
        </authorList>
    </citation>
    <scope>NUCLEOTIDE SEQUENCE [LARGE SCALE GENOMIC DNA]</scope>
    <source>
        <strain evidence="2 3">MK-D1</strain>
    </source>
</reference>